<keyword evidence="2" id="KW-1185">Reference proteome</keyword>
<proteinExistence type="predicted"/>
<evidence type="ECO:0000313" key="1">
    <source>
        <dbReference type="EMBL" id="OMJ69844.1"/>
    </source>
</evidence>
<protein>
    <submittedName>
        <fullName evidence="1">Uncharacterized protein</fullName>
    </submittedName>
</protein>
<organism evidence="1 2">
    <name type="scientific">Stentor coeruleus</name>
    <dbReference type="NCBI Taxonomy" id="5963"/>
    <lineage>
        <taxon>Eukaryota</taxon>
        <taxon>Sar</taxon>
        <taxon>Alveolata</taxon>
        <taxon>Ciliophora</taxon>
        <taxon>Postciliodesmatophora</taxon>
        <taxon>Heterotrichea</taxon>
        <taxon>Heterotrichida</taxon>
        <taxon>Stentoridae</taxon>
        <taxon>Stentor</taxon>
    </lineage>
</organism>
<evidence type="ECO:0000313" key="2">
    <source>
        <dbReference type="Proteomes" id="UP000187209"/>
    </source>
</evidence>
<reference evidence="1 2" key="1">
    <citation type="submission" date="2016-11" db="EMBL/GenBank/DDBJ databases">
        <title>The macronuclear genome of Stentor coeruleus: a giant cell with tiny introns.</title>
        <authorList>
            <person name="Slabodnick M."/>
            <person name="Ruby J.G."/>
            <person name="Reiff S.B."/>
            <person name="Swart E.C."/>
            <person name="Gosai S."/>
            <person name="Prabakaran S."/>
            <person name="Witkowska E."/>
            <person name="Larue G.E."/>
            <person name="Fisher S."/>
            <person name="Freeman R.M."/>
            <person name="Gunawardena J."/>
            <person name="Chu W."/>
            <person name="Stover N.A."/>
            <person name="Gregory B.D."/>
            <person name="Nowacki M."/>
            <person name="Derisi J."/>
            <person name="Roy S.W."/>
            <person name="Marshall W.F."/>
            <person name="Sood P."/>
        </authorList>
    </citation>
    <scope>NUCLEOTIDE SEQUENCE [LARGE SCALE GENOMIC DNA]</scope>
    <source>
        <strain evidence="1">WM001</strain>
    </source>
</reference>
<accession>A0A1R2AZ83</accession>
<dbReference type="Proteomes" id="UP000187209">
    <property type="component" value="Unassembled WGS sequence"/>
</dbReference>
<dbReference type="AlphaFoldDB" id="A0A1R2AZ83"/>
<dbReference type="EMBL" id="MPUH01001151">
    <property type="protein sequence ID" value="OMJ69844.1"/>
    <property type="molecule type" value="Genomic_DNA"/>
</dbReference>
<name>A0A1R2AZ83_9CILI</name>
<gene>
    <name evidence="1" type="ORF">SteCoe_32316</name>
</gene>
<comment type="caution">
    <text evidence="1">The sequence shown here is derived from an EMBL/GenBank/DDBJ whole genome shotgun (WGS) entry which is preliminary data.</text>
</comment>
<sequence length="317" mass="36809">MFESDLDGSKIRISAENIFRVESDILILYEVKEYSHIYKRLTPYLNQRTQRQEIKQNAILKYFMVQGLAFKSIMLFDAIECQITPNVRLMNEFAEWANGLMTNIKRISINITEHQDVEPYKMFIDKIMSKKKIEVHLVGTTDGIKYMMNYLNQSGHMLQNACINASEAIRAFFDRLSCSNCKKLDPNCRLKQGTIQVLCQKCCIHGAYADHSIFASRNISRLRDTCYCSKDYYLPDKLNHLATCNTAIFKCNLCPFEGGQSDLVYHVTRNHQKNLIDEMNSLTNKPIDKTLKKQCMDCGDFYEQNRNCLKCARKKST</sequence>